<dbReference type="InterPro" id="IPR010419">
    <property type="entry name" value="CO_DH_gsu"/>
</dbReference>
<dbReference type="Gene3D" id="3.30.530.20">
    <property type="match status" value="1"/>
</dbReference>
<sequence>MASSTHIEIVQIGEETLWAFLRNKAEWAQLVPGYLHHELPKEEEMIWVFKGDFGIVEKAVKLQLTIKEIVENKRISFDLVGLSDNINGEGYFEMERVESGGYHLSGYLNMKAGGFLASMINPVLEKFVPQTIEQHVKSMAQHVSQAAV</sequence>
<organism evidence="1 2">
    <name type="scientific">Lysinibacillus odysseyi 34hs-1 = NBRC 100172</name>
    <dbReference type="NCBI Taxonomy" id="1220589"/>
    <lineage>
        <taxon>Bacteria</taxon>
        <taxon>Bacillati</taxon>
        <taxon>Bacillota</taxon>
        <taxon>Bacilli</taxon>
        <taxon>Bacillales</taxon>
        <taxon>Bacillaceae</taxon>
        <taxon>Lysinibacillus</taxon>
    </lineage>
</organism>
<protein>
    <recommendedName>
        <fullName evidence="3">Carbon monoxide dehydrogenase</fullName>
    </recommendedName>
</protein>
<reference evidence="1 2" key="1">
    <citation type="submission" date="2014-02" db="EMBL/GenBank/DDBJ databases">
        <title>Draft genome sequence of Lysinibacillus odysseyi NBRC 100172.</title>
        <authorList>
            <person name="Zhang F."/>
            <person name="Wang G."/>
            <person name="Zhang L."/>
        </authorList>
    </citation>
    <scope>NUCLEOTIDE SEQUENCE [LARGE SCALE GENOMIC DNA]</scope>
    <source>
        <strain evidence="1 2">NBRC 100172</strain>
    </source>
</reference>
<dbReference type="Proteomes" id="UP000030437">
    <property type="component" value="Unassembled WGS sequence"/>
</dbReference>
<dbReference type="OrthoDB" id="2374625at2"/>
<proteinExistence type="predicted"/>
<comment type="caution">
    <text evidence="1">The sequence shown here is derived from an EMBL/GenBank/DDBJ whole genome shotgun (WGS) entry which is preliminary data.</text>
</comment>
<dbReference type="InterPro" id="IPR023393">
    <property type="entry name" value="START-like_dom_sf"/>
</dbReference>
<dbReference type="AlphaFoldDB" id="A0A0A3IPT2"/>
<dbReference type="STRING" id="1220589.CD32_05325"/>
<dbReference type="RefSeq" id="WP_036152062.1">
    <property type="nucleotide sequence ID" value="NZ_AVCX01000011.1"/>
</dbReference>
<dbReference type="EMBL" id="JPVP01000050">
    <property type="protein sequence ID" value="KGR86759.1"/>
    <property type="molecule type" value="Genomic_DNA"/>
</dbReference>
<dbReference type="eggNOG" id="COG3427">
    <property type="taxonomic scope" value="Bacteria"/>
</dbReference>
<gene>
    <name evidence="1" type="ORF">CD32_05325</name>
</gene>
<keyword evidence="2" id="KW-1185">Reference proteome</keyword>
<evidence type="ECO:0008006" key="3">
    <source>
        <dbReference type="Google" id="ProtNLM"/>
    </source>
</evidence>
<dbReference type="Pfam" id="PF06240">
    <property type="entry name" value="COXG"/>
    <property type="match status" value="1"/>
</dbReference>
<accession>A0A0A3IPT2</accession>
<evidence type="ECO:0000313" key="2">
    <source>
        <dbReference type="Proteomes" id="UP000030437"/>
    </source>
</evidence>
<dbReference type="CDD" id="cd07812">
    <property type="entry name" value="SRPBCC"/>
    <property type="match status" value="1"/>
</dbReference>
<evidence type="ECO:0000313" key="1">
    <source>
        <dbReference type="EMBL" id="KGR86759.1"/>
    </source>
</evidence>
<name>A0A0A3IPT2_9BACI</name>
<dbReference type="SUPFAM" id="SSF55961">
    <property type="entry name" value="Bet v1-like"/>
    <property type="match status" value="1"/>
</dbReference>